<evidence type="ECO:0000313" key="2">
    <source>
        <dbReference type="WBParaSite" id="JU765_v2.g1369.t1"/>
    </source>
</evidence>
<evidence type="ECO:0000313" key="1">
    <source>
        <dbReference type="Proteomes" id="UP000887576"/>
    </source>
</evidence>
<accession>A0AC34Q7E6</accession>
<protein>
    <submittedName>
        <fullName evidence="2">Uncharacterized protein</fullName>
    </submittedName>
</protein>
<proteinExistence type="predicted"/>
<sequence length="106" mass="11582">MMGILAFIGLDNTDGFAFGILGISTTVHTMRSIDLAIGTERFLATAFSKNYSEDHKSLKFVGPILLIICLFVGTYIGYIIGGGKYAINKNGCIEFCASDRFEGIWQ</sequence>
<dbReference type="WBParaSite" id="JU765_v2.g1369.t1">
    <property type="protein sequence ID" value="JU765_v2.g1369.t1"/>
    <property type="gene ID" value="JU765_v2.g1369"/>
</dbReference>
<organism evidence="1 2">
    <name type="scientific">Panagrolaimus sp. JU765</name>
    <dbReference type="NCBI Taxonomy" id="591449"/>
    <lineage>
        <taxon>Eukaryota</taxon>
        <taxon>Metazoa</taxon>
        <taxon>Ecdysozoa</taxon>
        <taxon>Nematoda</taxon>
        <taxon>Chromadorea</taxon>
        <taxon>Rhabditida</taxon>
        <taxon>Tylenchina</taxon>
        <taxon>Panagrolaimomorpha</taxon>
        <taxon>Panagrolaimoidea</taxon>
        <taxon>Panagrolaimidae</taxon>
        <taxon>Panagrolaimus</taxon>
    </lineage>
</organism>
<reference evidence="2" key="1">
    <citation type="submission" date="2022-11" db="UniProtKB">
        <authorList>
            <consortium name="WormBaseParasite"/>
        </authorList>
    </citation>
    <scope>IDENTIFICATION</scope>
</reference>
<dbReference type="Proteomes" id="UP000887576">
    <property type="component" value="Unplaced"/>
</dbReference>
<name>A0AC34Q7E6_9BILA</name>